<keyword evidence="2" id="KW-1185">Reference proteome</keyword>
<accession>A0AC61R7K2</accession>
<comment type="caution">
    <text evidence="1">The sequence shown here is derived from an EMBL/GenBank/DDBJ whole genome shotgun (WGS) entry which is preliminary data.</text>
</comment>
<dbReference type="EMBL" id="SRYG01000008">
    <property type="protein sequence ID" value="TGY66197.1"/>
    <property type="molecule type" value="Genomic_DNA"/>
</dbReference>
<name>A0AC61R7K2_9FIRM</name>
<dbReference type="Proteomes" id="UP000308836">
    <property type="component" value="Unassembled WGS sequence"/>
</dbReference>
<sequence>MDEHWNPYPNQWRALKHTQKISEELIDDCIQKWDYNDLLGPLFDGSICALEEEKPWNTSSLIFAQEDVSGTVKLVRANQLYVETTNLKPRLLNQIRRLASFSNSEFYKTQRMGYSTHGLSRIIACYDNFERYIAIPRGLEENLIGKLNQASIEYEIEDQTAIGYPLRVQWKGNLYPRQQQAVDSLRKHNYGILSASTAFGKTVVGASLIAQIKKSTLILVHTTEILNGWVEELERFLSWDEPLPEYKTPTGRKKVRKSHIGVLYAGKDTCAGKIDVALISSVSKKESEHPFLHQYGMVIMDECHHIPSKTYEQVIQKVPARYRYGFSATPKREDGQEPKIFMYFGPIRYRFSARDRAMQQGIQHLVVPRFTSLRLVNEKEIKIQEAYQMAIENVRRNDLIVKDIQEAVKKGRTPLVLSRSRRHAQYLYRRLEGVSDQMFLLQGGKTPRERSEIRRKMKEVRENESLILIAIDKYIGEGFNYPRLDALFLTTPFKNDVNVEQYVGRLNRDYAGKENVIVSRMPHNAFTMRKTTKRCFRKT</sequence>
<evidence type="ECO:0000313" key="2">
    <source>
        <dbReference type="Proteomes" id="UP000308836"/>
    </source>
</evidence>
<gene>
    <name evidence="1" type="ORF">E5336_04950</name>
</gene>
<organism evidence="1 2">
    <name type="scientific">Dubosiella muris</name>
    <dbReference type="NCBI Taxonomy" id="3038133"/>
    <lineage>
        <taxon>Bacteria</taxon>
        <taxon>Bacillati</taxon>
        <taxon>Bacillota</taxon>
        <taxon>Erysipelotrichia</taxon>
        <taxon>Erysipelotrichales</taxon>
        <taxon>Erysipelotrichaceae</taxon>
        <taxon>Dubosiella</taxon>
    </lineage>
</organism>
<reference evidence="1" key="1">
    <citation type="submission" date="2019-04" db="EMBL/GenBank/DDBJ databases">
        <title>Microbes associate with the intestines of laboratory mice.</title>
        <authorList>
            <person name="Navarre W."/>
            <person name="Wong E."/>
            <person name="Huang K."/>
            <person name="Tropini C."/>
            <person name="Ng K."/>
            <person name="Yu B."/>
        </authorList>
    </citation>
    <scope>NUCLEOTIDE SEQUENCE</scope>
    <source>
        <strain evidence="1">NM09_H32</strain>
    </source>
</reference>
<keyword evidence="1" id="KW-0547">Nucleotide-binding</keyword>
<keyword evidence="1" id="KW-0378">Hydrolase</keyword>
<keyword evidence="1" id="KW-0067">ATP-binding</keyword>
<proteinExistence type="predicted"/>
<keyword evidence="1" id="KW-0347">Helicase</keyword>
<evidence type="ECO:0000313" key="1">
    <source>
        <dbReference type="EMBL" id="TGY66197.1"/>
    </source>
</evidence>
<protein>
    <submittedName>
        <fullName evidence="1">DEAD/DEAH box helicase</fullName>
    </submittedName>
</protein>